<keyword evidence="8" id="KW-0406">Ion transport</keyword>
<evidence type="ECO:0000256" key="10">
    <source>
        <dbReference type="ARBA" id="ARBA00030646"/>
    </source>
</evidence>
<dbReference type="CDD" id="cd17487">
    <property type="entry name" value="MFS_MFSD5_like"/>
    <property type="match status" value="1"/>
</dbReference>
<evidence type="ECO:0000313" key="13">
    <source>
        <dbReference type="EMBL" id="KAL0959761.1"/>
    </source>
</evidence>
<keyword evidence="6 12" id="KW-0812">Transmembrane</keyword>
<evidence type="ECO:0000256" key="9">
    <source>
        <dbReference type="ARBA" id="ARBA00023136"/>
    </source>
</evidence>
<evidence type="ECO:0000256" key="1">
    <source>
        <dbReference type="ARBA" id="ARBA00003019"/>
    </source>
</evidence>
<feature type="transmembrane region" description="Helical" evidence="12">
    <location>
        <begin position="442"/>
        <end position="463"/>
    </location>
</feature>
<reference evidence="14" key="1">
    <citation type="submission" date="2024-06" db="EMBL/GenBank/DDBJ databases">
        <title>Multi-omics analyses provide insights into the biosynthesis of the anticancer antibiotic pleurotin in Hohenbuehelia grisea.</title>
        <authorList>
            <person name="Weaver J.A."/>
            <person name="Alberti F."/>
        </authorList>
    </citation>
    <scope>NUCLEOTIDE SEQUENCE [LARGE SCALE GENOMIC DNA]</scope>
    <source>
        <strain evidence="14">T-177</strain>
    </source>
</reference>
<evidence type="ECO:0000256" key="12">
    <source>
        <dbReference type="SAM" id="Phobius"/>
    </source>
</evidence>
<proteinExistence type="predicted"/>
<protein>
    <recommendedName>
        <fullName evidence="3">Molybdate-anion transporter</fullName>
    </recommendedName>
    <alternativeName>
        <fullName evidence="10">Major facilitator superfamily domain-containing protein 5</fullName>
    </alternativeName>
    <alternativeName>
        <fullName evidence="11">Molybdate transporter 2 homolog</fullName>
    </alternativeName>
</protein>
<feature type="transmembrane region" description="Helical" evidence="12">
    <location>
        <begin position="124"/>
        <end position="146"/>
    </location>
</feature>
<dbReference type="Proteomes" id="UP001556367">
    <property type="component" value="Unassembled WGS sequence"/>
</dbReference>
<comment type="subcellular location">
    <subcellularLocation>
        <location evidence="2">Cell membrane</location>
        <topology evidence="2">Multi-pass membrane protein</topology>
    </subcellularLocation>
</comment>
<dbReference type="SUPFAM" id="SSF103473">
    <property type="entry name" value="MFS general substrate transporter"/>
    <property type="match status" value="1"/>
</dbReference>
<dbReference type="Gene3D" id="1.20.1250.20">
    <property type="entry name" value="MFS general substrate transporter like domains"/>
    <property type="match status" value="1"/>
</dbReference>
<evidence type="ECO:0000256" key="8">
    <source>
        <dbReference type="ARBA" id="ARBA00023065"/>
    </source>
</evidence>
<feature type="transmembrane region" description="Helical" evidence="12">
    <location>
        <begin position="419"/>
        <end position="436"/>
    </location>
</feature>
<gene>
    <name evidence="13" type="ORF">HGRIS_011451</name>
</gene>
<evidence type="ECO:0000256" key="3">
    <source>
        <dbReference type="ARBA" id="ARBA00021242"/>
    </source>
</evidence>
<feature type="transmembrane region" description="Helical" evidence="12">
    <location>
        <begin position="352"/>
        <end position="374"/>
    </location>
</feature>
<comment type="function">
    <text evidence="1">Mediates high-affinity intracellular uptake of the rare oligo-element molybdenum.</text>
</comment>
<feature type="transmembrane region" description="Helical" evidence="12">
    <location>
        <begin position="215"/>
        <end position="233"/>
    </location>
</feature>
<evidence type="ECO:0000256" key="11">
    <source>
        <dbReference type="ARBA" id="ARBA00032555"/>
    </source>
</evidence>
<evidence type="ECO:0000256" key="5">
    <source>
        <dbReference type="ARBA" id="ARBA00022475"/>
    </source>
</evidence>
<evidence type="ECO:0000256" key="4">
    <source>
        <dbReference type="ARBA" id="ARBA00022448"/>
    </source>
</evidence>
<keyword evidence="9 12" id="KW-0472">Membrane</keyword>
<evidence type="ECO:0000313" key="14">
    <source>
        <dbReference type="Proteomes" id="UP001556367"/>
    </source>
</evidence>
<feature type="transmembrane region" description="Helical" evidence="12">
    <location>
        <begin position="191"/>
        <end position="209"/>
    </location>
</feature>
<dbReference type="Pfam" id="PF05631">
    <property type="entry name" value="MFS_5"/>
    <property type="match status" value="1"/>
</dbReference>
<dbReference type="PANTHER" id="PTHR23516">
    <property type="entry name" value="SAM (S-ADENOSYL METHIONINE) TRANSPORTER"/>
    <property type="match status" value="1"/>
</dbReference>
<keyword evidence="5" id="KW-1003">Cell membrane</keyword>
<feature type="transmembrane region" description="Helical" evidence="12">
    <location>
        <begin position="152"/>
        <end position="170"/>
    </location>
</feature>
<accession>A0ABR3JV84</accession>
<dbReference type="EMBL" id="JASNQZ010000002">
    <property type="protein sequence ID" value="KAL0959761.1"/>
    <property type="molecule type" value="Genomic_DNA"/>
</dbReference>
<organism evidence="13 14">
    <name type="scientific">Hohenbuehelia grisea</name>
    <dbReference type="NCBI Taxonomy" id="104357"/>
    <lineage>
        <taxon>Eukaryota</taxon>
        <taxon>Fungi</taxon>
        <taxon>Dikarya</taxon>
        <taxon>Basidiomycota</taxon>
        <taxon>Agaricomycotina</taxon>
        <taxon>Agaricomycetes</taxon>
        <taxon>Agaricomycetidae</taxon>
        <taxon>Agaricales</taxon>
        <taxon>Pleurotineae</taxon>
        <taxon>Pleurotaceae</taxon>
        <taxon>Hohenbuehelia</taxon>
    </lineage>
</organism>
<sequence>MPPSNFYEYQLAGLAGICLLSLLAERRISGQKPKHDKEERLENGKHNTTPGSAVSALARQYLIVYAIVMGADWLQGPYVYSLYREQYTFPERTVALLFVTGFISAGLTAPLTGVWADQYGRRRLCLYFCLSYTLACVCILFPWLPILLMGRVLGGISTSILFSAFESWLISSANNLALPQADLSSILGRATLINGFVAAGSGVFSNQLVTVTSTFASPFVASGILLVLSWFAIRASWSENYGSGGGATNDDFFQLKRIGHAWRIVRSDSRLLVVGLTQTCFEGSMYLFVFLWVPSLQEVASSTPGASLPLGYIFSSFMFSMMIGSVLYTAITSYALPPTSSAPSSGKGDPSVIVHAMLSSAVCAVSAFSLAVSVKANTEHVRFWAFCVFEACVGMYYPVQGMLRGALIANEHRATLSSLFRVPLNIFVVVSLLTGVSSARRAVLTACSLMLSFSSVMVAAVIANSG</sequence>
<feature type="transmembrane region" description="Helical" evidence="12">
    <location>
        <begin position="6"/>
        <end position="24"/>
    </location>
</feature>
<keyword evidence="4" id="KW-0813">Transport</keyword>
<feature type="transmembrane region" description="Helical" evidence="12">
    <location>
        <begin position="62"/>
        <end position="83"/>
    </location>
</feature>
<evidence type="ECO:0000256" key="2">
    <source>
        <dbReference type="ARBA" id="ARBA00004651"/>
    </source>
</evidence>
<dbReference type="InterPro" id="IPR036259">
    <property type="entry name" value="MFS_trans_sf"/>
</dbReference>
<keyword evidence="7 12" id="KW-1133">Transmembrane helix</keyword>
<dbReference type="InterPro" id="IPR008509">
    <property type="entry name" value="MOT2/MFSD5"/>
</dbReference>
<name>A0ABR3JV84_9AGAR</name>
<feature type="transmembrane region" description="Helical" evidence="12">
    <location>
        <begin position="380"/>
        <end position="399"/>
    </location>
</feature>
<dbReference type="PANTHER" id="PTHR23516:SF1">
    <property type="entry name" value="MOLYBDATE-ANION TRANSPORTER"/>
    <property type="match status" value="1"/>
</dbReference>
<comment type="caution">
    <text evidence="13">The sequence shown here is derived from an EMBL/GenBank/DDBJ whole genome shotgun (WGS) entry which is preliminary data.</text>
</comment>
<keyword evidence="14" id="KW-1185">Reference proteome</keyword>
<feature type="transmembrane region" description="Helical" evidence="12">
    <location>
        <begin position="312"/>
        <end position="331"/>
    </location>
</feature>
<evidence type="ECO:0000256" key="6">
    <source>
        <dbReference type="ARBA" id="ARBA00022692"/>
    </source>
</evidence>
<feature type="transmembrane region" description="Helical" evidence="12">
    <location>
        <begin position="95"/>
        <end position="117"/>
    </location>
</feature>
<evidence type="ECO:0000256" key="7">
    <source>
        <dbReference type="ARBA" id="ARBA00022989"/>
    </source>
</evidence>